<dbReference type="Proteomes" id="UP000250235">
    <property type="component" value="Unassembled WGS sequence"/>
</dbReference>
<proteinExistence type="predicted"/>
<gene>
    <name evidence="1" type="ORF">F511_23945</name>
</gene>
<reference evidence="1 2" key="1">
    <citation type="journal article" date="2015" name="Proc. Natl. Acad. Sci. U.S.A.">
        <title>The resurrection genome of Boea hygrometrica: A blueprint for survival of dehydration.</title>
        <authorList>
            <person name="Xiao L."/>
            <person name="Yang G."/>
            <person name="Zhang L."/>
            <person name="Yang X."/>
            <person name="Zhao S."/>
            <person name="Ji Z."/>
            <person name="Zhou Q."/>
            <person name="Hu M."/>
            <person name="Wang Y."/>
            <person name="Chen M."/>
            <person name="Xu Y."/>
            <person name="Jin H."/>
            <person name="Xiao X."/>
            <person name="Hu G."/>
            <person name="Bao F."/>
            <person name="Hu Y."/>
            <person name="Wan P."/>
            <person name="Li L."/>
            <person name="Deng X."/>
            <person name="Kuang T."/>
            <person name="Xiang C."/>
            <person name="Zhu J.K."/>
            <person name="Oliver M.J."/>
            <person name="He Y."/>
        </authorList>
    </citation>
    <scope>NUCLEOTIDE SEQUENCE [LARGE SCALE GENOMIC DNA]</scope>
    <source>
        <strain evidence="2">cv. XS01</strain>
    </source>
</reference>
<keyword evidence="2" id="KW-1185">Reference proteome</keyword>
<dbReference type="EMBL" id="KV003979">
    <property type="protein sequence ID" value="KZV35932.1"/>
    <property type="molecule type" value="Genomic_DNA"/>
</dbReference>
<dbReference type="AlphaFoldDB" id="A0A2Z7BMP3"/>
<evidence type="ECO:0000313" key="2">
    <source>
        <dbReference type="Proteomes" id="UP000250235"/>
    </source>
</evidence>
<evidence type="ECO:0000313" key="1">
    <source>
        <dbReference type="EMBL" id="KZV35932.1"/>
    </source>
</evidence>
<organism evidence="1 2">
    <name type="scientific">Dorcoceras hygrometricum</name>
    <dbReference type="NCBI Taxonomy" id="472368"/>
    <lineage>
        <taxon>Eukaryota</taxon>
        <taxon>Viridiplantae</taxon>
        <taxon>Streptophyta</taxon>
        <taxon>Embryophyta</taxon>
        <taxon>Tracheophyta</taxon>
        <taxon>Spermatophyta</taxon>
        <taxon>Magnoliopsida</taxon>
        <taxon>eudicotyledons</taxon>
        <taxon>Gunneridae</taxon>
        <taxon>Pentapetalae</taxon>
        <taxon>asterids</taxon>
        <taxon>lamiids</taxon>
        <taxon>Lamiales</taxon>
        <taxon>Gesneriaceae</taxon>
        <taxon>Didymocarpoideae</taxon>
        <taxon>Trichosporeae</taxon>
        <taxon>Loxocarpinae</taxon>
        <taxon>Dorcoceras</taxon>
    </lineage>
</organism>
<sequence length="593" mass="66083">MHSFLRNKDFLGVTKYVSKKRSASTVIKDTDEVQVETASPVIKKKRTATGRTGLAEKDLALVSVAQDVVPIQVVEPISVVPAERSHAQKPVETVVVNHEETTSVDNIDDIIEQVIAETAQMEIDVVEPDISEGIAIGTDLAETVVTRSEYIAIDEDDYISGFEQPSTIIDEESLSIDEILKRIPTDMMLPSVTAAETTKIKFGCEISIKGVADGDWYKENLHKIDIADKGKAPLVEAVQMIDEVSAFFNLFSLQRLAALKYVKDIAVKEWHVLTWAETDSVQLALQRRLYIVAKYRELLLRKFLEAHRANFSFGQSWSAMALQIIDLLSVAHSTSMKNLLIQKQALKLEWTRTCCSTLFEGVFDRRSRPIGPVMGDVSVPRRIVDSVSYRIHVIDLVCTDSVRQVDTDSVFVDQRPDSTGSDHFSQGIPDISLHSPHQSPYTYSSMHFNADDTLLGADRAIEQVLIPTTAAPAIDLDEQFAQLRASISQLSIKQMKTQSSIGNLQNNLLSKIDALEKASVDARTQQDQDLRGHFKSVSQEVQIQKTALSFEVLDFNKGVRAQSGIFTTELADICKEIKDQSKEFDDKLAAIRK</sequence>
<protein>
    <submittedName>
        <fullName evidence="1">Uncharacterized protein</fullName>
    </submittedName>
</protein>
<name>A0A2Z7BMP3_9LAMI</name>
<accession>A0A2Z7BMP3</accession>